<feature type="region of interest" description="Disordered" evidence="1">
    <location>
        <begin position="1"/>
        <end position="64"/>
    </location>
</feature>
<comment type="caution">
    <text evidence="2">The sequence shown here is derived from an EMBL/GenBank/DDBJ whole genome shotgun (WGS) entry which is preliminary data.</text>
</comment>
<feature type="compositionally biased region" description="Low complexity" evidence="1">
    <location>
        <begin position="36"/>
        <end position="64"/>
    </location>
</feature>
<feature type="compositionally biased region" description="Low complexity" evidence="1">
    <location>
        <begin position="18"/>
        <end position="27"/>
    </location>
</feature>
<sequence length="205" mass="22788">MSSMEDCSDYGNPHHHPQQQQQQQPQHQQHHRHGHQQQQYHQPKHSSTSGGTLSRGSRRSSYGHSHYAQQLIPQPINYHDGLSAGLDNISVGSVGSIISNHSGQRYVPDLQQPPTNYGTLGHHQQQQQQHQRMSVHSERYVIEDSSSLQPPSPAPSNDHYNVMGMPSPGPASASSSSASGYGTMDRGRHYGTLQQRTMSPSNSRY</sequence>
<reference evidence="2 3" key="1">
    <citation type="submission" date="2024-05" db="EMBL/GenBank/DDBJ databases">
        <title>Culex pipiens pipiens assembly and annotation.</title>
        <authorList>
            <person name="Alout H."/>
            <person name="Durand T."/>
        </authorList>
    </citation>
    <scope>NUCLEOTIDE SEQUENCE [LARGE SCALE GENOMIC DNA]</scope>
    <source>
        <strain evidence="2">HA-2024</strain>
        <tissue evidence="2">Whole body</tissue>
    </source>
</reference>
<name>A0ABD1DTD2_CULPP</name>
<feature type="region of interest" description="Disordered" evidence="1">
    <location>
        <begin position="104"/>
        <end position="205"/>
    </location>
</feature>
<feature type="compositionally biased region" description="Low complexity" evidence="1">
    <location>
        <begin position="163"/>
        <end position="180"/>
    </location>
</feature>
<gene>
    <name evidence="2" type="ORF">pipiens_019608</name>
</gene>
<evidence type="ECO:0000256" key="1">
    <source>
        <dbReference type="SAM" id="MobiDB-lite"/>
    </source>
</evidence>
<dbReference type="EMBL" id="JBEHCU010002374">
    <property type="protein sequence ID" value="KAL1402878.1"/>
    <property type="molecule type" value="Genomic_DNA"/>
</dbReference>
<proteinExistence type="predicted"/>
<protein>
    <submittedName>
        <fullName evidence="2">Uncharacterized protein</fullName>
    </submittedName>
</protein>
<feature type="compositionally biased region" description="Low complexity" evidence="1">
    <location>
        <begin position="122"/>
        <end position="131"/>
    </location>
</feature>
<dbReference type="AlphaFoldDB" id="A0ABD1DTD2"/>
<keyword evidence="3" id="KW-1185">Reference proteome</keyword>
<feature type="compositionally biased region" description="Polar residues" evidence="1">
    <location>
        <begin position="192"/>
        <end position="205"/>
    </location>
</feature>
<dbReference type="Proteomes" id="UP001562425">
    <property type="component" value="Unassembled WGS sequence"/>
</dbReference>
<organism evidence="2 3">
    <name type="scientific">Culex pipiens pipiens</name>
    <name type="common">Northern house mosquito</name>
    <dbReference type="NCBI Taxonomy" id="38569"/>
    <lineage>
        <taxon>Eukaryota</taxon>
        <taxon>Metazoa</taxon>
        <taxon>Ecdysozoa</taxon>
        <taxon>Arthropoda</taxon>
        <taxon>Hexapoda</taxon>
        <taxon>Insecta</taxon>
        <taxon>Pterygota</taxon>
        <taxon>Neoptera</taxon>
        <taxon>Endopterygota</taxon>
        <taxon>Diptera</taxon>
        <taxon>Nematocera</taxon>
        <taxon>Culicoidea</taxon>
        <taxon>Culicidae</taxon>
        <taxon>Culicinae</taxon>
        <taxon>Culicini</taxon>
        <taxon>Culex</taxon>
        <taxon>Culex</taxon>
    </lineage>
</organism>
<evidence type="ECO:0000313" key="2">
    <source>
        <dbReference type="EMBL" id="KAL1402878.1"/>
    </source>
</evidence>
<accession>A0ABD1DTD2</accession>
<feature type="non-terminal residue" evidence="2">
    <location>
        <position position="205"/>
    </location>
</feature>
<evidence type="ECO:0000313" key="3">
    <source>
        <dbReference type="Proteomes" id="UP001562425"/>
    </source>
</evidence>